<dbReference type="InterPro" id="IPR022764">
    <property type="entry name" value="Peptidase_S54_rhomboid_dom"/>
</dbReference>
<comment type="subcellular location">
    <subcellularLocation>
        <location evidence="1">Membrane</location>
        <topology evidence="1">Multi-pass membrane protein</topology>
    </subcellularLocation>
</comment>
<dbReference type="Proteomes" id="UP001198200">
    <property type="component" value="Unassembled WGS sequence"/>
</dbReference>
<dbReference type="SUPFAM" id="SSF144091">
    <property type="entry name" value="Rhomboid-like"/>
    <property type="match status" value="1"/>
</dbReference>
<feature type="domain" description="Peptidase S54 rhomboid" evidence="8">
    <location>
        <begin position="192"/>
        <end position="332"/>
    </location>
</feature>
<dbReference type="AlphaFoldDB" id="A0AAE3E735"/>
<dbReference type="EMBL" id="JAJEQN010000038">
    <property type="protein sequence ID" value="MCC2222512.1"/>
    <property type="molecule type" value="Genomic_DNA"/>
</dbReference>
<keyword evidence="10" id="KW-1185">Reference proteome</keyword>
<evidence type="ECO:0000313" key="10">
    <source>
        <dbReference type="Proteomes" id="UP001198200"/>
    </source>
</evidence>
<accession>A0AAE3E735</accession>
<evidence type="ECO:0000256" key="4">
    <source>
        <dbReference type="ARBA" id="ARBA00022801"/>
    </source>
</evidence>
<dbReference type="GO" id="GO:0006508">
    <property type="term" value="P:proteolysis"/>
    <property type="evidence" value="ECO:0007669"/>
    <property type="project" value="UniProtKB-KW"/>
</dbReference>
<gene>
    <name evidence="9" type="ORF">LKD48_12875</name>
</gene>
<evidence type="ECO:0000313" key="9">
    <source>
        <dbReference type="EMBL" id="MCC2222512.1"/>
    </source>
</evidence>
<dbReference type="GO" id="GO:0016020">
    <property type="term" value="C:membrane"/>
    <property type="evidence" value="ECO:0007669"/>
    <property type="project" value="UniProtKB-SubCell"/>
</dbReference>
<feature type="transmembrane region" description="Helical" evidence="7">
    <location>
        <begin position="314"/>
        <end position="333"/>
    </location>
</feature>
<keyword evidence="4" id="KW-0378">Hydrolase</keyword>
<comment type="similarity">
    <text evidence="2">Belongs to the peptidase S54 family.</text>
</comment>
<keyword evidence="5 7" id="KW-1133">Transmembrane helix</keyword>
<proteinExistence type="inferred from homology"/>
<feature type="transmembrane region" description="Helical" evidence="7">
    <location>
        <begin position="290"/>
        <end position="308"/>
    </location>
</feature>
<evidence type="ECO:0000256" key="6">
    <source>
        <dbReference type="ARBA" id="ARBA00023136"/>
    </source>
</evidence>
<protein>
    <submittedName>
        <fullName evidence="9">Rhomboid family intramembrane serine protease</fullName>
    </submittedName>
</protein>
<dbReference type="RefSeq" id="WP_308732203.1">
    <property type="nucleotide sequence ID" value="NZ_JAJEQN010000038.1"/>
</dbReference>
<organism evidence="9 10">
    <name type="scientific">Anthropogastromicrobium aceti</name>
    <dbReference type="NCBI Taxonomy" id="2981768"/>
    <lineage>
        <taxon>Bacteria</taxon>
        <taxon>Bacillati</taxon>
        <taxon>Bacillota</taxon>
        <taxon>Clostridia</taxon>
        <taxon>Lachnospirales</taxon>
        <taxon>Lachnospiraceae</taxon>
        <taxon>Anthropogastromicrobium</taxon>
    </lineage>
</organism>
<sequence>MDQKLMREFVEKKLKRGGYTNIAAANFPCGVWIKEDTKLYAVCLFDDPNKLAADPWRIDRVVDYAAQKVRKQKQLECQFLALVLSDDFSISKQLVTGFYPRWFIDDAGQPVIFDGQPSEFCDLYATLIRKERFSDRFNGKRIAINRIPEVTLMLVILNILIQCIVAVGEIGGKESALMNMMVLQIGEFVQKPEWWRLVTSVFLHFGWDHLFNNMLVLLYLGALAERCLGKWRFLGVYLISGIGANAASVWWYVHQGDLLVATAGASGAIFGIAGLLLCIVLLSKGHFEEITLRQLIFMMFFTLYHGFAESGVNNCAHIVGAIIGFVCGIIIFCQMKKNRAEGR</sequence>
<dbReference type="InterPro" id="IPR035952">
    <property type="entry name" value="Rhomboid-like_sf"/>
</dbReference>
<feature type="transmembrane region" description="Helical" evidence="7">
    <location>
        <begin position="201"/>
        <end position="222"/>
    </location>
</feature>
<dbReference type="Pfam" id="PF01694">
    <property type="entry name" value="Rhomboid"/>
    <property type="match status" value="1"/>
</dbReference>
<dbReference type="InterPro" id="IPR050925">
    <property type="entry name" value="Rhomboid_protease_S54"/>
</dbReference>
<evidence type="ECO:0000259" key="8">
    <source>
        <dbReference type="Pfam" id="PF01694"/>
    </source>
</evidence>
<reference evidence="9 10" key="1">
    <citation type="submission" date="2021-10" db="EMBL/GenBank/DDBJ databases">
        <title>Anaerobic single-cell dispensing facilitates the cultivation of human gut bacteria.</title>
        <authorList>
            <person name="Afrizal A."/>
        </authorList>
    </citation>
    <scope>NUCLEOTIDE SEQUENCE [LARGE SCALE GENOMIC DNA]</scope>
    <source>
        <strain evidence="9 10">CLA-AA-H224</strain>
    </source>
</reference>
<dbReference type="GO" id="GO:0004252">
    <property type="term" value="F:serine-type endopeptidase activity"/>
    <property type="evidence" value="ECO:0007669"/>
    <property type="project" value="InterPro"/>
</dbReference>
<evidence type="ECO:0000256" key="7">
    <source>
        <dbReference type="SAM" id="Phobius"/>
    </source>
</evidence>
<evidence type="ECO:0000256" key="5">
    <source>
        <dbReference type="ARBA" id="ARBA00022989"/>
    </source>
</evidence>
<dbReference type="PANTHER" id="PTHR43731">
    <property type="entry name" value="RHOMBOID PROTEASE"/>
    <property type="match status" value="1"/>
</dbReference>
<feature type="transmembrane region" description="Helical" evidence="7">
    <location>
        <begin position="234"/>
        <end position="253"/>
    </location>
</feature>
<feature type="transmembrane region" description="Helical" evidence="7">
    <location>
        <begin position="259"/>
        <end position="283"/>
    </location>
</feature>
<dbReference type="PANTHER" id="PTHR43731:SF14">
    <property type="entry name" value="PRESENILIN-ASSOCIATED RHOMBOID-LIKE PROTEIN, MITOCHONDRIAL"/>
    <property type="match status" value="1"/>
</dbReference>
<comment type="caution">
    <text evidence="9">The sequence shown here is derived from an EMBL/GenBank/DDBJ whole genome shotgun (WGS) entry which is preliminary data.</text>
</comment>
<keyword evidence="6 7" id="KW-0472">Membrane</keyword>
<evidence type="ECO:0000256" key="3">
    <source>
        <dbReference type="ARBA" id="ARBA00022692"/>
    </source>
</evidence>
<dbReference type="Gene3D" id="1.20.1540.10">
    <property type="entry name" value="Rhomboid-like"/>
    <property type="match status" value="1"/>
</dbReference>
<evidence type="ECO:0000256" key="1">
    <source>
        <dbReference type="ARBA" id="ARBA00004141"/>
    </source>
</evidence>
<name>A0AAE3E735_9FIRM</name>
<keyword evidence="3 7" id="KW-0812">Transmembrane</keyword>
<keyword evidence="9" id="KW-0645">Protease</keyword>
<feature type="transmembrane region" description="Helical" evidence="7">
    <location>
        <begin position="150"/>
        <end position="171"/>
    </location>
</feature>
<evidence type="ECO:0000256" key="2">
    <source>
        <dbReference type="ARBA" id="ARBA00009045"/>
    </source>
</evidence>